<keyword evidence="3" id="KW-0808">Transferase</keyword>
<dbReference type="PaxDb" id="55529-EKX30912"/>
<dbReference type="GeneID" id="17287632"/>
<evidence type="ECO:0000313" key="7">
    <source>
        <dbReference type="EMBL" id="EKX30912.1"/>
    </source>
</evidence>
<evidence type="ECO:0000256" key="4">
    <source>
        <dbReference type="ARBA" id="ARBA00023234"/>
    </source>
</evidence>
<dbReference type="GO" id="GO:0016757">
    <property type="term" value="F:glycosyltransferase activity"/>
    <property type="evidence" value="ECO:0007669"/>
    <property type="project" value="UniProtKB-KW"/>
</dbReference>
<evidence type="ECO:0000256" key="1">
    <source>
        <dbReference type="ARBA" id="ARBA00004602"/>
    </source>
</evidence>
<reference evidence="8" key="3">
    <citation type="submission" date="2016-03" db="UniProtKB">
        <authorList>
            <consortium name="EnsemblProtists"/>
        </authorList>
    </citation>
    <scope>IDENTIFICATION</scope>
</reference>
<evidence type="ECO:0000259" key="6">
    <source>
        <dbReference type="Pfam" id="PF08323"/>
    </source>
</evidence>
<dbReference type="KEGG" id="gtt:GUITHDRAFT_149615"/>
<organism evidence="7">
    <name type="scientific">Guillardia theta (strain CCMP2712)</name>
    <name type="common">Cryptophyte</name>
    <dbReference type="NCBI Taxonomy" id="905079"/>
    <lineage>
        <taxon>Eukaryota</taxon>
        <taxon>Cryptophyceae</taxon>
        <taxon>Pyrenomonadales</taxon>
        <taxon>Geminigeraceae</taxon>
        <taxon>Guillardia</taxon>
    </lineage>
</organism>
<name>L1I4C1_GUITC</name>
<dbReference type="HOGENOM" id="CLU_764183_0_0_1"/>
<reference evidence="9" key="2">
    <citation type="submission" date="2012-11" db="EMBL/GenBank/DDBJ databases">
        <authorList>
            <person name="Kuo A."/>
            <person name="Curtis B.A."/>
            <person name="Tanifuji G."/>
            <person name="Burki F."/>
            <person name="Gruber A."/>
            <person name="Irimia M."/>
            <person name="Maruyama S."/>
            <person name="Arias M.C."/>
            <person name="Ball S.G."/>
            <person name="Gile G.H."/>
            <person name="Hirakawa Y."/>
            <person name="Hopkins J.F."/>
            <person name="Rensing S.A."/>
            <person name="Schmutz J."/>
            <person name="Symeonidi A."/>
            <person name="Elias M."/>
            <person name="Eveleigh R.J."/>
            <person name="Herman E.K."/>
            <person name="Klute M.J."/>
            <person name="Nakayama T."/>
            <person name="Obornik M."/>
            <person name="Reyes-Prieto A."/>
            <person name="Armbrust E.V."/>
            <person name="Aves S.J."/>
            <person name="Beiko R.G."/>
            <person name="Coutinho P."/>
            <person name="Dacks J.B."/>
            <person name="Durnford D.G."/>
            <person name="Fast N.M."/>
            <person name="Green B.R."/>
            <person name="Grisdale C."/>
            <person name="Hempe F."/>
            <person name="Henrissat B."/>
            <person name="Hoppner M.P."/>
            <person name="Ishida K.-I."/>
            <person name="Kim E."/>
            <person name="Koreny L."/>
            <person name="Kroth P.G."/>
            <person name="Liu Y."/>
            <person name="Malik S.-B."/>
            <person name="Maier U.G."/>
            <person name="McRose D."/>
            <person name="Mock T."/>
            <person name="Neilson J.A."/>
            <person name="Onodera N.T."/>
            <person name="Poole A.M."/>
            <person name="Pritham E.J."/>
            <person name="Richards T.A."/>
            <person name="Rocap G."/>
            <person name="Roy S.W."/>
            <person name="Sarai C."/>
            <person name="Schaack S."/>
            <person name="Shirato S."/>
            <person name="Slamovits C.H."/>
            <person name="Spencer D.F."/>
            <person name="Suzuki S."/>
            <person name="Worden A.Z."/>
            <person name="Zauner S."/>
            <person name="Barry K."/>
            <person name="Bell C."/>
            <person name="Bharti A.K."/>
            <person name="Crow J.A."/>
            <person name="Grimwood J."/>
            <person name="Kramer R."/>
            <person name="Lindquist E."/>
            <person name="Lucas S."/>
            <person name="Salamov A."/>
            <person name="McFadden G.I."/>
            <person name="Lane C.E."/>
            <person name="Keeling P.J."/>
            <person name="Gray M.W."/>
            <person name="Grigoriev I.V."/>
            <person name="Archibald J.M."/>
        </authorList>
    </citation>
    <scope>NUCLEOTIDE SEQUENCE</scope>
    <source>
        <strain evidence="9">CCMP2712</strain>
    </source>
</reference>
<reference evidence="7 9" key="1">
    <citation type="journal article" date="2012" name="Nature">
        <title>Algal genomes reveal evolutionary mosaicism and the fate of nucleomorphs.</title>
        <authorList>
            <consortium name="DOE Joint Genome Institute"/>
            <person name="Curtis B.A."/>
            <person name="Tanifuji G."/>
            <person name="Burki F."/>
            <person name="Gruber A."/>
            <person name="Irimia M."/>
            <person name="Maruyama S."/>
            <person name="Arias M.C."/>
            <person name="Ball S.G."/>
            <person name="Gile G.H."/>
            <person name="Hirakawa Y."/>
            <person name="Hopkins J.F."/>
            <person name="Kuo A."/>
            <person name="Rensing S.A."/>
            <person name="Schmutz J."/>
            <person name="Symeonidi A."/>
            <person name="Elias M."/>
            <person name="Eveleigh R.J."/>
            <person name="Herman E.K."/>
            <person name="Klute M.J."/>
            <person name="Nakayama T."/>
            <person name="Obornik M."/>
            <person name="Reyes-Prieto A."/>
            <person name="Armbrust E.V."/>
            <person name="Aves S.J."/>
            <person name="Beiko R.G."/>
            <person name="Coutinho P."/>
            <person name="Dacks J.B."/>
            <person name="Durnford D.G."/>
            <person name="Fast N.M."/>
            <person name="Green B.R."/>
            <person name="Grisdale C.J."/>
            <person name="Hempel F."/>
            <person name="Henrissat B."/>
            <person name="Hoppner M.P."/>
            <person name="Ishida K."/>
            <person name="Kim E."/>
            <person name="Koreny L."/>
            <person name="Kroth P.G."/>
            <person name="Liu Y."/>
            <person name="Malik S.B."/>
            <person name="Maier U.G."/>
            <person name="McRose D."/>
            <person name="Mock T."/>
            <person name="Neilson J.A."/>
            <person name="Onodera N.T."/>
            <person name="Poole A.M."/>
            <person name="Pritham E.J."/>
            <person name="Richards T.A."/>
            <person name="Rocap G."/>
            <person name="Roy S.W."/>
            <person name="Sarai C."/>
            <person name="Schaack S."/>
            <person name="Shirato S."/>
            <person name="Slamovits C.H."/>
            <person name="Spencer D.F."/>
            <person name="Suzuki S."/>
            <person name="Worden A.Z."/>
            <person name="Zauner S."/>
            <person name="Barry K."/>
            <person name="Bell C."/>
            <person name="Bharti A.K."/>
            <person name="Crow J.A."/>
            <person name="Grimwood J."/>
            <person name="Kramer R."/>
            <person name="Lindquist E."/>
            <person name="Lucas S."/>
            <person name="Salamov A."/>
            <person name="McFadden G.I."/>
            <person name="Lane C.E."/>
            <person name="Keeling P.J."/>
            <person name="Gray M.W."/>
            <person name="Grigoriev I.V."/>
            <person name="Archibald J.M."/>
        </authorList>
    </citation>
    <scope>NUCLEOTIDE SEQUENCE</scope>
    <source>
        <strain evidence="7 9">CCMP2712</strain>
    </source>
</reference>
<keyword evidence="2" id="KW-0328">Glycosyltransferase</keyword>
<dbReference type="STRING" id="905079.L1I4C1"/>
<keyword evidence="9" id="KW-1185">Reference proteome</keyword>
<dbReference type="AlphaFoldDB" id="L1I4C1"/>
<feature type="chain" id="PRO_5008769592" description="Starch synthase catalytic domain-containing protein" evidence="5">
    <location>
        <begin position="35"/>
        <end position="363"/>
    </location>
</feature>
<dbReference type="InterPro" id="IPR013534">
    <property type="entry name" value="Starch_synth_cat_dom"/>
</dbReference>
<feature type="non-terminal residue" evidence="7">
    <location>
        <position position="363"/>
    </location>
</feature>
<evidence type="ECO:0000313" key="8">
    <source>
        <dbReference type="EnsemblProtists" id="EKX30912"/>
    </source>
</evidence>
<comment type="subcellular location">
    <subcellularLocation>
        <location evidence="1">Plastid</location>
        <location evidence="1">Amyloplast</location>
    </subcellularLocation>
</comment>
<keyword evidence="4" id="KW-0035">Amyloplast</keyword>
<gene>
    <name evidence="7" type="ORF">GUITHDRAFT_149615</name>
</gene>
<keyword evidence="4" id="KW-0934">Plastid</keyword>
<feature type="signal peptide" evidence="5">
    <location>
        <begin position="1"/>
        <end position="34"/>
    </location>
</feature>
<dbReference type="Pfam" id="PF08323">
    <property type="entry name" value="Glyco_transf_5"/>
    <property type="match status" value="1"/>
</dbReference>
<accession>L1I4C1</accession>
<evidence type="ECO:0000256" key="3">
    <source>
        <dbReference type="ARBA" id="ARBA00022679"/>
    </source>
</evidence>
<protein>
    <recommendedName>
        <fullName evidence="6">Starch synthase catalytic domain-containing protein</fullName>
    </recommendedName>
</protein>
<dbReference type="Proteomes" id="UP000011087">
    <property type="component" value="Unassembled WGS sequence"/>
</dbReference>
<keyword evidence="5" id="KW-0732">Signal</keyword>
<dbReference type="PANTHER" id="PTHR45825:SF11">
    <property type="entry name" value="ALPHA AMYLASE DOMAIN-CONTAINING PROTEIN"/>
    <property type="match status" value="1"/>
</dbReference>
<dbReference type="SUPFAM" id="SSF53756">
    <property type="entry name" value="UDP-Glycosyltransferase/glycogen phosphorylase"/>
    <property type="match status" value="1"/>
</dbReference>
<dbReference type="EnsemblProtists" id="EKX30912">
    <property type="protein sequence ID" value="EKX30912"/>
    <property type="gene ID" value="GUITHDRAFT_149615"/>
</dbReference>
<sequence length="363" mass="39943">MPTVRLKGRSSASSSPLLLLAQCLVLLMTEQLHASAALSSPVGSLRIRHARVSPLRLRGGFFGIGSKPTENHEGEHTTHLPEDGDANASAAFWETLSEASVVSKEQMVEWMVRSTSYSVLDQTQITEPGVANYTDDNAQQQEEYKVTNIDLEQGVADVEDRVKAALDAVEAAQEKWFCAPSSTKRTSLTCELVGWRAGEPFKRLNIVMVSSELARYAKSGGLADVADKLSIALAKRGHRVMTVMPMYGYYEGVIGTGVRRGFGIMGGGHTVEYWHKWDPHGPDPHNSSMEAGVDQIFVDHPCFHRPGMYGEWGKDYEDNLFRFALFAWASLEAPLCLPTIAPFGQDVVFIANDWQCGLVPLIL</sequence>
<dbReference type="OrthoDB" id="10263625at2759"/>
<evidence type="ECO:0000256" key="5">
    <source>
        <dbReference type="SAM" id="SignalP"/>
    </source>
</evidence>
<dbReference type="RefSeq" id="XP_005817892.1">
    <property type="nucleotide sequence ID" value="XM_005817835.1"/>
</dbReference>
<dbReference type="PANTHER" id="PTHR45825">
    <property type="entry name" value="GRANULE-BOUND STARCH SYNTHASE 1, CHLOROPLASTIC/AMYLOPLASTIC"/>
    <property type="match status" value="1"/>
</dbReference>
<evidence type="ECO:0000256" key="2">
    <source>
        <dbReference type="ARBA" id="ARBA00022676"/>
    </source>
</evidence>
<evidence type="ECO:0000313" key="9">
    <source>
        <dbReference type="Proteomes" id="UP000011087"/>
    </source>
</evidence>
<dbReference type="EMBL" id="JH993458">
    <property type="protein sequence ID" value="EKX30912.1"/>
    <property type="molecule type" value="Genomic_DNA"/>
</dbReference>
<dbReference type="Gene3D" id="3.40.50.2000">
    <property type="entry name" value="Glycogen Phosphorylase B"/>
    <property type="match status" value="1"/>
</dbReference>
<feature type="domain" description="Starch synthase catalytic" evidence="6">
    <location>
        <begin position="205"/>
        <end position="363"/>
    </location>
</feature>
<proteinExistence type="predicted"/>